<dbReference type="Gene3D" id="1.10.260.40">
    <property type="entry name" value="lambda repressor-like DNA-binding domains"/>
    <property type="match status" value="1"/>
</dbReference>
<protein>
    <submittedName>
        <fullName evidence="3">Transcriptional regulator</fullName>
    </submittedName>
</protein>
<proteinExistence type="predicted"/>
<dbReference type="SMART" id="SM00530">
    <property type="entry name" value="HTH_XRE"/>
    <property type="match status" value="1"/>
</dbReference>
<evidence type="ECO:0000313" key="4">
    <source>
        <dbReference type="Proteomes" id="UP000216354"/>
    </source>
</evidence>
<dbReference type="CDD" id="cd02209">
    <property type="entry name" value="cupin_XRE_C"/>
    <property type="match status" value="1"/>
</dbReference>
<dbReference type="InterPro" id="IPR010982">
    <property type="entry name" value="Lambda_DNA-bd_dom_sf"/>
</dbReference>
<comment type="caution">
    <text evidence="3">The sequence shown here is derived from an EMBL/GenBank/DDBJ whole genome shotgun (WGS) entry which is preliminary data.</text>
</comment>
<sequence>MKTDNPADASMNLDDVIAQRLAALRGERQLSLAQLAERSGVSKAMISKIERRDSSPTATVLGRLAAGLGVPLTQLLSEVATAPAERVRRRAAQETWRDPATGYVRRQVAELDPASASELVEIALPAGARVDYPRWHSGTYRQRVWVLEGQLEVHYGDEQFLLEAGDQLDFAVDRALRYAAPKKHACRYLLNILHR</sequence>
<name>A0ABX4F2P3_9BORD</name>
<dbReference type="SUPFAM" id="SSF51182">
    <property type="entry name" value="RmlC-like cupins"/>
    <property type="match status" value="1"/>
</dbReference>
<dbReference type="Pfam" id="PF01381">
    <property type="entry name" value="HTH_3"/>
    <property type="match status" value="1"/>
</dbReference>
<accession>A0ABX4F2P3</accession>
<dbReference type="InterPro" id="IPR011051">
    <property type="entry name" value="RmlC_Cupin_sf"/>
</dbReference>
<gene>
    <name evidence="3" type="ORF">CAL27_00685</name>
</gene>
<dbReference type="PANTHER" id="PTHR46797:SF10">
    <property type="entry name" value="BLR1115 PROTEIN"/>
    <property type="match status" value="1"/>
</dbReference>
<dbReference type="Proteomes" id="UP000216354">
    <property type="component" value="Unassembled WGS sequence"/>
</dbReference>
<dbReference type="InterPro" id="IPR001387">
    <property type="entry name" value="Cro/C1-type_HTH"/>
</dbReference>
<dbReference type="InterPro" id="IPR050807">
    <property type="entry name" value="TransReg_Diox_bact_type"/>
</dbReference>
<evidence type="ECO:0000313" key="3">
    <source>
        <dbReference type="EMBL" id="OZI68020.1"/>
    </source>
</evidence>
<dbReference type="SUPFAM" id="SSF47413">
    <property type="entry name" value="lambda repressor-like DNA-binding domains"/>
    <property type="match status" value="1"/>
</dbReference>
<dbReference type="Gene3D" id="2.60.120.10">
    <property type="entry name" value="Jelly Rolls"/>
    <property type="match status" value="1"/>
</dbReference>
<reference evidence="3 4" key="1">
    <citation type="submission" date="2017-05" db="EMBL/GenBank/DDBJ databases">
        <title>Complete and WGS of Bordetella genogroups.</title>
        <authorList>
            <person name="Spilker T."/>
            <person name="Lipuma J."/>
        </authorList>
    </citation>
    <scope>NUCLEOTIDE SEQUENCE [LARGE SCALE GENOMIC DNA]</scope>
    <source>
        <strain evidence="3 4">AU9795</strain>
    </source>
</reference>
<keyword evidence="1" id="KW-0238">DNA-binding</keyword>
<feature type="domain" description="HTH cro/C1-type" evidence="2">
    <location>
        <begin position="21"/>
        <end position="75"/>
    </location>
</feature>
<organism evidence="3 4">
    <name type="scientific">Bordetella genomosp. 1</name>
    <dbReference type="NCBI Taxonomy" id="1395607"/>
    <lineage>
        <taxon>Bacteria</taxon>
        <taxon>Pseudomonadati</taxon>
        <taxon>Pseudomonadota</taxon>
        <taxon>Betaproteobacteria</taxon>
        <taxon>Burkholderiales</taxon>
        <taxon>Alcaligenaceae</taxon>
        <taxon>Bordetella</taxon>
    </lineage>
</organism>
<evidence type="ECO:0000259" key="2">
    <source>
        <dbReference type="PROSITE" id="PS50943"/>
    </source>
</evidence>
<dbReference type="PANTHER" id="PTHR46797">
    <property type="entry name" value="HTH-TYPE TRANSCRIPTIONAL REGULATOR"/>
    <property type="match status" value="1"/>
</dbReference>
<dbReference type="InterPro" id="IPR014710">
    <property type="entry name" value="RmlC-like_jellyroll"/>
</dbReference>
<evidence type="ECO:0000256" key="1">
    <source>
        <dbReference type="ARBA" id="ARBA00023125"/>
    </source>
</evidence>
<keyword evidence="4" id="KW-1185">Reference proteome</keyword>
<dbReference type="EMBL" id="NEVR01000001">
    <property type="protein sequence ID" value="OZI68020.1"/>
    <property type="molecule type" value="Genomic_DNA"/>
</dbReference>
<dbReference type="CDD" id="cd00093">
    <property type="entry name" value="HTH_XRE"/>
    <property type="match status" value="1"/>
</dbReference>
<dbReference type="PROSITE" id="PS50943">
    <property type="entry name" value="HTH_CROC1"/>
    <property type="match status" value="1"/>
</dbReference>